<protein>
    <submittedName>
        <fullName evidence="1">Uncharacterized protein</fullName>
    </submittedName>
</protein>
<reference evidence="1 2" key="2">
    <citation type="submission" date="2020-03" db="EMBL/GenBank/DDBJ databases">
        <authorList>
            <person name="Ichikawa N."/>
            <person name="Kimura A."/>
            <person name="Kitahashi Y."/>
            <person name="Uohara A."/>
        </authorList>
    </citation>
    <scope>NUCLEOTIDE SEQUENCE [LARGE SCALE GENOMIC DNA]</scope>
    <source>
        <strain evidence="1 2">NBRC 108638</strain>
    </source>
</reference>
<dbReference type="EMBL" id="BLPG01000001">
    <property type="protein sequence ID" value="GFJ91587.1"/>
    <property type="molecule type" value="Genomic_DNA"/>
</dbReference>
<keyword evidence="2" id="KW-1185">Reference proteome</keyword>
<gene>
    <name evidence="1" type="ORF">Prum_052290</name>
</gene>
<organism evidence="1 2">
    <name type="scientific">Phytohabitans rumicis</name>
    <dbReference type="NCBI Taxonomy" id="1076125"/>
    <lineage>
        <taxon>Bacteria</taxon>
        <taxon>Bacillati</taxon>
        <taxon>Actinomycetota</taxon>
        <taxon>Actinomycetes</taxon>
        <taxon>Micromonosporales</taxon>
        <taxon>Micromonosporaceae</taxon>
    </lineage>
</organism>
<evidence type="ECO:0000313" key="2">
    <source>
        <dbReference type="Proteomes" id="UP000482960"/>
    </source>
</evidence>
<reference evidence="1 2" key="1">
    <citation type="submission" date="2020-03" db="EMBL/GenBank/DDBJ databases">
        <title>Whole genome shotgun sequence of Phytohabitans rumicis NBRC 108638.</title>
        <authorList>
            <person name="Komaki H."/>
            <person name="Tamura T."/>
        </authorList>
    </citation>
    <scope>NUCLEOTIDE SEQUENCE [LARGE SCALE GENOMIC DNA]</scope>
    <source>
        <strain evidence="1 2">NBRC 108638</strain>
    </source>
</reference>
<comment type="caution">
    <text evidence="1">The sequence shown here is derived from an EMBL/GenBank/DDBJ whole genome shotgun (WGS) entry which is preliminary data.</text>
</comment>
<dbReference type="RefSeq" id="WP_173078635.1">
    <property type="nucleotide sequence ID" value="NZ_BAABJB010000004.1"/>
</dbReference>
<name>A0A6V8LC05_9ACTN</name>
<dbReference type="AlphaFoldDB" id="A0A6V8LC05"/>
<accession>A0A6V8LC05</accession>
<sequence>MAKHELVTQVFYDGAWHTVKLYDREDIEIVRDRGEGQGEPTTGSVEFDLPGHDFNPENVASPLYGLIGPSMPVRMYELGLSFLETTGPGAVPTAFTPDHSSLDITSDIDIRVDCQLTAYNDVGLAAKFITPNQKSWALYLDSSRRPVLHWSSDGTAGTATRTATAAVPATDGDRIAIRATLDADNGAGQHVVTFLTAPTIAGPWTQLGSTVTTAGTASIFASTSWIDVGGTPLLGPLYSVGRFYEFELRSGIGGTVVTNPKFHNVLSDGPFTDAFGRQWSATPVSYFRPNSVRFYGEVSSFKPRRSLGPVEYGPDGVPVKGDRWVHVTANGPLLRIGQGDPPALSALWVENLRGGPVAMWPITDGADASQAASALPGGAPLSIQSLDFNTQAPITLDWEPVAYNAWVEPLATAAAETQLYMLGNIEMDPGATEWAADFVFAARNAGGAAFDGNVLFLHGTGTGGPGDPRTDWLFGFVDGNWGFERRIYEGASLSSIEISAGPVAYQDGRVHHGRVTTVRDGADVDWAVWIDGVVLDSGTLAASSWSTLTSQQTSSGTTGDAQTSIGFVTIWDTASPPANAANAAVVGRSGELAADRLARLCLENGLDFDLIGSASDTVPMGPQPITTFVGHVAEIERTDSSRIMETRYKPGLTMRTRASMSAQPEKLLLDMDAGVVLPPILPDVDNSNVVNDVTVVRTDGSSARAVREDGPRGVNTIGRYPVRVDVNTDVDNTLPNHAHWRVAAGTQTGTRYPQVGVDLDAAPHLAIDASSVDGGDIIGLDNAEPDRARLMALGYTELRRGHRWSITFNTGPGKVFNTGVWNDSGSRYDSAYSTTGGSVVVGTTTSISVVIAAGRYLWVTGSSAPQFPIEIEIAGARFNVTAISGASSPQTFTVDAAPTNGVPAKTIAAGASVRLAKPVRYGF</sequence>
<dbReference type="Proteomes" id="UP000482960">
    <property type="component" value="Unassembled WGS sequence"/>
</dbReference>
<evidence type="ECO:0000313" key="1">
    <source>
        <dbReference type="EMBL" id="GFJ91587.1"/>
    </source>
</evidence>
<proteinExistence type="predicted"/>